<dbReference type="InterPro" id="IPR044298">
    <property type="entry name" value="MIG/MutY"/>
</dbReference>
<dbReference type="GO" id="GO:0046872">
    <property type="term" value="F:metal ion binding"/>
    <property type="evidence" value="ECO:0007669"/>
    <property type="project" value="UniProtKB-KW"/>
</dbReference>
<dbReference type="InterPro" id="IPR011257">
    <property type="entry name" value="DNA_glycosylase"/>
</dbReference>
<evidence type="ECO:0000256" key="1">
    <source>
        <dbReference type="ARBA" id="ARBA00001966"/>
    </source>
</evidence>
<dbReference type="CDD" id="cd00056">
    <property type="entry name" value="ENDO3c"/>
    <property type="match status" value="1"/>
</dbReference>
<keyword evidence="7" id="KW-0411">Iron-sulfur</keyword>
<evidence type="ECO:0000259" key="10">
    <source>
        <dbReference type="SMART" id="SM00478"/>
    </source>
</evidence>
<feature type="non-terminal residue" evidence="11">
    <location>
        <position position="218"/>
    </location>
</feature>
<evidence type="ECO:0000313" key="11">
    <source>
        <dbReference type="EMBL" id="SVC54933.1"/>
    </source>
</evidence>
<dbReference type="GO" id="GO:0006284">
    <property type="term" value="P:base-excision repair"/>
    <property type="evidence" value="ECO:0007669"/>
    <property type="project" value="InterPro"/>
</dbReference>
<dbReference type="GO" id="GO:0006298">
    <property type="term" value="P:mismatch repair"/>
    <property type="evidence" value="ECO:0007669"/>
    <property type="project" value="TreeGrafter"/>
</dbReference>
<reference evidence="11" key="1">
    <citation type="submission" date="2018-05" db="EMBL/GenBank/DDBJ databases">
        <authorList>
            <person name="Lanie J.A."/>
            <person name="Ng W.-L."/>
            <person name="Kazmierczak K.M."/>
            <person name="Andrzejewski T.M."/>
            <person name="Davidsen T.M."/>
            <person name="Wayne K.J."/>
            <person name="Tettelin H."/>
            <person name="Glass J.I."/>
            <person name="Rusch D."/>
            <person name="Podicherti R."/>
            <person name="Tsui H.-C.T."/>
            <person name="Winkler M.E."/>
        </authorList>
    </citation>
    <scope>NUCLEOTIDE SEQUENCE</scope>
</reference>
<dbReference type="InterPro" id="IPR023170">
    <property type="entry name" value="HhH_base_excis_C"/>
</dbReference>
<dbReference type="InterPro" id="IPR003265">
    <property type="entry name" value="HhH-GPD_domain"/>
</dbReference>
<name>A0A382N110_9ZZZZ</name>
<organism evidence="11">
    <name type="scientific">marine metagenome</name>
    <dbReference type="NCBI Taxonomy" id="408172"/>
    <lineage>
        <taxon>unclassified sequences</taxon>
        <taxon>metagenomes</taxon>
        <taxon>ecological metagenomes</taxon>
    </lineage>
</organism>
<keyword evidence="8" id="KW-0234">DNA repair</keyword>
<dbReference type="GO" id="GO:0051536">
    <property type="term" value="F:iron-sulfur cluster binding"/>
    <property type="evidence" value="ECO:0007669"/>
    <property type="project" value="UniProtKB-KW"/>
</dbReference>
<gene>
    <name evidence="11" type="ORF">METZ01_LOCUS307787</name>
</gene>
<evidence type="ECO:0000256" key="6">
    <source>
        <dbReference type="ARBA" id="ARBA00023004"/>
    </source>
</evidence>
<dbReference type="GO" id="GO:0034039">
    <property type="term" value="F:8-oxo-7,8-dihydroguanine DNA N-glycosylase activity"/>
    <property type="evidence" value="ECO:0007669"/>
    <property type="project" value="TreeGrafter"/>
</dbReference>
<dbReference type="GO" id="GO:0035485">
    <property type="term" value="F:adenine/guanine mispair binding"/>
    <property type="evidence" value="ECO:0007669"/>
    <property type="project" value="TreeGrafter"/>
</dbReference>
<dbReference type="PANTHER" id="PTHR42944">
    <property type="entry name" value="ADENINE DNA GLYCOSYLASE"/>
    <property type="match status" value="1"/>
</dbReference>
<dbReference type="SUPFAM" id="SSF48150">
    <property type="entry name" value="DNA-glycosylase"/>
    <property type="match status" value="1"/>
</dbReference>
<accession>A0A382N110</accession>
<evidence type="ECO:0000256" key="9">
    <source>
        <dbReference type="ARBA" id="ARBA00023295"/>
    </source>
</evidence>
<keyword evidence="9" id="KW-0326">Glycosidase</keyword>
<evidence type="ECO:0000256" key="8">
    <source>
        <dbReference type="ARBA" id="ARBA00023204"/>
    </source>
</evidence>
<evidence type="ECO:0000256" key="7">
    <source>
        <dbReference type="ARBA" id="ARBA00023014"/>
    </source>
</evidence>
<dbReference type="PANTHER" id="PTHR42944:SF1">
    <property type="entry name" value="ADENINE DNA GLYCOSYLASE"/>
    <property type="match status" value="1"/>
</dbReference>
<protein>
    <recommendedName>
        <fullName evidence="10">HhH-GPD domain-containing protein</fullName>
    </recommendedName>
</protein>
<dbReference type="AlphaFoldDB" id="A0A382N110"/>
<proteinExistence type="inferred from homology"/>
<keyword evidence="6" id="KW-0408">Iron</keyword>
<evidence type="ECO:0000256" key="5">
    <source>
        <dbReference type="ARBA" id="ARBA00022801"/>
    </source>
</evidence>
<comment type="cofactor">
    <cofactor evidence="1">
        <name>[4Fe-4S] cluster</name>
        <dbReference type="ChEBI" id="CHEBI:49883"/>
    </cofactor>
</comment>
<keyword evidence="5" id="KW-0378">Hydrolase</keyword>
<dbReference type="Gene3D" id="1.10.1670.10">
    <property type="entry name" value="Helix-hairpin-Helix base-excision DNA repair enzymes (C-terminal)"/>
    <property type="match status" value="1"/>
</dbReference>
<dbReference type="Gene3D" id="1.10.340.30">
    <property type="entry name" value="Hypothetical protein, domain 2"/>
    <property type="match status" value="1"/>
</dbReference>
<sequence>MLQQTRVSTVLPYYKRWLFALPDIRSVANNNIDNILKLWEGLGYYNRARNFYLACKIIIEKYEGEIPEDPVEFAKLPGVGPYICAAVMSIAFNIPIPAVDGNAVRVISRLNSINIPYPKSKNKIYALLSKLIDPTKPGCFNQAIMDLGREICTPKSPSCFTCPVCKHCSSHVNNDVGKYPVRTKNISRPHYYTAVAIIWNNNRILISKRKSAGLLGGL</sequence>
<dbReference type="SMART" id="SM00478">
    <property type="entry name" value="ENDO3c"/>
    <property type="match status" value="1"/>
</dbReference>
<feature type="domain" description="HhH-GPD" evidence="10">
    <location>
        <begin position="1"/>
        <end position="150"/>
    </location>
</feature>
<keyword evidence="4" id="KW-0227">DNA damage</keyword>
<dbReference type="Pfam" id="PF00730">
    <property type="entry name" value="HhH-GPD"/>
    <property type="match status" value="1"/>
</dbReference>
<evidence type="ECO:0000256" key="4">
    <source>
        <dbReference type="ARBA" id="ARBA00022763"/>
    </source>
</evidence>
<evidence type="ECO:0000256" key="2">
    <source>
        <dbReference type="ARBA" id="ARBA00008343"/>
    </source>
</evidence>
<dbReference type="GO" id="GO:0032357">
    <property type="term" value="F:oxidized purine DNA binding"/>
    <property type="evidence" value="ECO:0007669"/>
    <property type="project" value="TreeGrafter"/>
</dbReference>
<dbReference type="EMBL" id="UINC01097322">
    <property type="protein sequence ID" value="SVC54933.1"/>
    <property type="molecule type" value="Genomic_DNA"/>
</dbReference>
<evidence type="ECO:0000256" key="3">
    <source>
        <dbReference type="ARBA" id="ARBA00022723"/>
    </source>
</evidence>
<comment type="similarity">
    <text evidence="2">Belongs to the Nth/MutY family.</text>
</comment>
<dbReference type="GO" id="GO:0000701">
    <property type="term" value="F:purine-specific mismatch base pair DNA N-glycosylase activity"/>
    <property type="evidence" value="ECO:0007669"/>
    <property type="project" value="TreeGrafter"/>
</dbReference>
<keyword evidence="3" id="KW-0479">Metal-binding</keyword>